<dbReference type="EMBL" id="CACVKT020002820">
    <property type="protein sequence ID" value="CAC5380054.1"/>
    <property type="molecule type" value="Genomic_DNA"/>
</dbReference>
<dbReference type="FunFam" id="1.20.1250.20:FF:000184">
    <property type="entry name" value="Feline leukemia virus subgroup C receptor-related protein 1"/>
    <property type="match status" value="1"/>
</dbReference>
<dbReference type="GO" id="GO:0006783">
    <property type="term" value="P:heme biosynthetic process"/>
    <property type="evidence" value="ECO:0007669"/>
    <property type="project" value="UniProtKB-ARBA"/>
</dbReference>
<dbReference type="OrthoDB" id="422206at2759"/>
<dbReference type="InterPro" id="IPR020846">
    <property type="entry name" value="MFS_dom"/>
</dbReference>
<dbReference type="InterPro" id="IPR011701">
    <property type="entry name" value="MFS"/>
</dbReference>
<feature type="transmembrane region" description="Helical" evidence="18">
    <location>
        <begin position="282"/>
        <end position="299"/>
    </location>
</feature>
<evidence type="ECO:0000256" key="18">
    <source>
        <dbReference type="SAM" id="Phobius"/>
    </source>
</evidence>
<evidence type="ECO:0000256" key="9">
    <source>
        <dbReference type="ARBA" id="ARBA00023170"/>
    </source>
</evidence>
<evidence type="ECO:0000256" key="7">
    <source>
        <dbReference type="ARBA" id="ARBA00023057"/>
    </source>
</evidence>
<evidence type="ECO:0000256" key="15">
    <source>
        <dbReference type="ARBA" id="ARBA00060240"/>
    </source>
</evidence>
<evidence type="ECO:0000256" key="12">
    <source>
        <dbReference type="ARBA" id="ARBA00036811"/>
    </source>
</evidence>
<dbReference type="CDD" id="cd17398">
    <property type="entry name" value="MFS_FLVCR_like"/>
    <property type="match status" value="1"/>
</dbReference>
<keyword evidence="4" id="KW-0597">Phosphoprotein</keyword>
<keyword evidence="5 18" id="KW-0812">Transmembrane</keyword>
<evidence type="ECO:0000256" key="4">
    <source>
        <dbReference type="ARBA" id="ARBA00022553"/>
    </source>
</evidence>
<evidence type="ECO:0000256" key="11">
    <source>
        <dbReference type="ARBA" id="ARBA00035075"/>
    </source>
</evidence>
<evidence type="ECO:0000256" key="2">
    <source>
        <dbReference type="ARBA" id="ARBA00022448"/>
    </source>
</evidence>
<evidence type="ECO:0000256" key="14">
    <source>
        <dbReference type="ARBA" id="ARBA00046338"/>
    </source>
</evidence>
<organism evidence="20 21">
    <name type="scientific">Mytilus coruscus</name>
    <name type="common">Sea mussel</name>
    <dbReference type="NCBI Taxonomy" id="42192"/>
    <lineage>
        <taxon>Eukaryota</taxon>
        <taxon>Metazoa</taxon>
        <taxon>Spiralia</taxon>
        <taxon>Lophotrochozoa</taxon>
        <taxon>Mollusca</taxon>
        <taxon>Bivalvia</taxon>
        <taxon>Autobranchia</taxon>
        <taxon>Pteriomorphia</taxon>
        <taxon>Mytilida</taxon>
        <taxon>Mytiloidea</taxon>
        <taxon>Mytilidae</taxon>
        <taxon>Mytilinae</taxon>
        <taxon>Mytilus</taxon>
    </lineage>
</organism>
<dbReference type="GO" id="GO:0043249">
    <property type="term" value="P:erythrocyte maturation"/>
    <property type="evidence" value="ECO:0007669"/>
    <property type="project" value="UniProtKB-KW"/>
</dbReference>
<feature type="transmembrane region" description="Helical" evidence="18">
    <location>
        <begin position="351"/>
        <end position="368"/>
    </location>
</feature>
<protein>
    <recommendedName>
        <fullName evidence="16">Choline/ethanolamine transporter FLVCR1</fullName>
    </recommendedName>
    <alternativeName>
        <fullName evidence="17">Heme transporter FLVCR1</fullName>
    </alternativeName>
</protein>
<sequence length="496" mass="54578">MSSHSGMLGKALSRSGDLATMEVQAKPILPTTEKDPSDLDLQPRVYKRRWMIVFLFAFYSLSNAYQWIHLNIIGDVILKYYNASMPEDQFQRETTLDWLSMVYMLAYIPLIFPATWLLNKKGLRVVAICGCFLNALGAWLKVACVSPDRFPVLMFAQTICAIAQIFILGLPARLAAVWFGPNEVSTATSIGVFGNQVGCAVGFLLPPVLVPYSEDLNQIGKDIGTMFYMGAGVTTFFFIMVILIFKNAPPMPPSKAQMLSVQNESNEHYGESLIRLVKNRGFILLTLTYGINTGSYYAISTLLNPIVLYYFEGHQKDAGQIGLTIVLAGVVGSIVAGVWLDRTKTFKGTTVGIYFLSMAGMIAFTFTLKLDILWVVYLCAGALGFFMTGYLPVGFEFAAEITYPESEGTSSGLLNASAQTFGIILTIGMRAMLNNISILSANITICVALLIGTVITAFIGANYKRQEAGREMLAKIDQLEYNVEVNEKSQMADQPI</sequence>
<feature type="transmembrane region" description="Helical" evidence="18">
    <location>
        <begin position="439"/>
        <end position="463"/>
    </location>
</feature>
<evidence type="ECO:0000256" key="8">
    <source>
        <dbReference type="ARBA" id="ARBA00023136"/>
    </source>
</evidence>
<dbReference type="GO" id="GO:0097037">
    <property type="term" value="P:heme export"/>
    <property type="evidence" value="ECO:0007669"/>
    <property type="project" value="TreeGrafter"/>
</dbReference>
<keyword evidence="6 18" id="KW-1133">Transmembrane helix</keyword>
<evidence type="ECO:0000256" key="13">
    <source>
        <dbReference type="ARBA" id="ARBA00045087"/>
    </source>
</evidence>
<reference evidence="20 21" key="1">
    <citation type="submission" date="2020-06" db="EMBL/GenBank/DDBJ databases">
        <authorList>
            <person name="Li R."/>
            <person name="Bekaert M."/>
        </authorList>
    </citation>
    <scope>NUCLEOTIDE SEQUENCE [LARGE SCALE GENOMIC DNA]</scope>
    <source>
        <strain evidence="21">wild</strain>
    </source>
</reference>
<feature type="transmembrane region" description="Helical" evidence="18">
    <location>
        <begin position="225"/>
        <end position="245"/>
    </location>
</feature>
<keyword evidence="21" id="KW-1185">Reference proteome</keyword>
<keyword evidence="2" id="KW-0813">Transport</keyword>
<dbReference type="InterPro" id="IPR036259">
    <property type="entry name" value="MFS_trans_sf"/>
</dbReference>
<dbReference type="GO" id="GO:0015232">
    <property type="term" value="F:heme transmembrane transporter activity"/>
    <property type="evidence" value="ECO:0007669"/>
    <property type="project" value="UniProtKB-ARBA"/>
</dbReference>
<keyword evidence="10" id="KW-0325">Glycoprotein</keyword>
<gene>
    <name evidence="20" type="ORF">MCOR_16047</name>
</gene>
<feature type="transmembrane region" description="Helical" evidence="18">
    <location>
        <begin position="319"/>
        <end position="339"/>
    </location>
</feature>
<evidence type="ECO:0000256" key="1">
    <source>
        <dbReference type="ARBA" id="ARBA00004651"/>
    </source>
</evidence>
<dbReference type="PANTHER" id="PTHR10924">
    <property type="entry name" value="MAJOR FACILITATOR SUPERFAMILY PROTEIN-RELATED"/>
    <property type="match status" value="1"/>
</dbReference>
<dbReference type="InterPro" id="IPR049680">
    <property type="entry name" value="FLVCR1-2_SLC49-like"/>
</dbReference>
<feature type="domain" description="Major facilitator superfamily (MFS) profile" evidence="19">
    <location>
        <begin position="52"/>
        <end position="464"/>
    </location>
</feature>
<feature type="transmembrane region" description="Helical" evidence="18">
    <location>
        <begin position="50"/>
        <end position="68"/>
    </location>
</feature>
<evidence type="ECO:0000313" key="21">
    <source>
        <dbReference type="Proteomes" id="UP000507470"/>
    </source>
</evidence>
<dbReference type="GO" id="GO:0005886">
    <property type="term" value="C:plasma membrane"/>
    <property type="evidence" value="ECO:0007669"/>
    <property type="project" value="UniProtKB-SubCell"/>
</dbReference>
<accession>A0A6J8BAX0</accession>
<dbReference type="GO" id="GO:0031966">
    <property type="term" value="C:mitochondrial membrane"/>
    <property type="evidence" value="ECO:0007669"/>
    <property type="project" value="UniProtKB-ARBA"/>
</dbReference>
<name>A0A6J8BAX0_MYTCO</name>
<keyword evidence="7" id="KW-0265">Erythrocyte maturation</keyword>
<evidence type="ECO:0000256" key="10">
    <source>
        <dbReference type="ARBA" id="ARBA00023180"/>
    </source>
</evidence>
<feature type="transmembrane region" description="Helical" evidence="18">
    <location>
        <begin position="413"/>
        <end position="433"/>
    </location>
</feature>
<evidence type="ECO:0000313" key="20">
    <source>
        <dbReference type="EMBL" id="CAC5380054.1"/>
    </source>
</evidence>
<comment type="catalytic activity">
    <reaction evidence="12">
        <text>choline(out) = choline(in)</text>
        <dbReference type="Rhea" id="RHEA:32751"/>
        <dbReference type="ChEBI" id="CHEBI:15354"/>
    </reaction>
</comment>
<dbReference type="PANTHER" id="PTHR10924:SF4">
    <property type="entry name" value="GH15861P"/>
    <property type="match status" value="1"/>
</dbReference>
<dbReference type="GO" id="GO:0020037">
    <property type="term" value="F:heme binding"/>
    <property type="evidence" value="ECO:0007669"/>
    <property type="project" value="TreeGrafter"/>
</dbReference>
<feature type="transmembrane region" description="Helical" evidence="18">
    <location>
        <begin position="154"/>
        <end position="172"/>
    </location>
</feature>
<comment type="subcellular location">
    <subcellularLocation>
        <location evidence="1">Cell membrane</location>
        <topology evidence="1">Multi-pass membrane protein</topology>
    </subcellularLocation>
</comment>
<evidence type="ECO:0000259" key="19">
    <source>
        <dbReference type="PROSITE" id="PS50850"/>
    </source>
</evidence>
<dbReference type="PROSITE" id="PS50850">
    <property type="entry name" value="MFS"/>
    <property type="match status" value="1"/>
</dbReference>
<comment type="catalytic activity">
    <reaction evidence="11">
        <text>heme b(in) = heme b(out)</text>
        <dbReference type="Rhea" id="RHEA:75443"/>
        <dbReference type="ChEBI" id="CHEBI:60344"/>
    </reaction>
</comment>
<comment type="function">
    <text evidence="15">Uniporter that mediates the transport of extracellular choline and ethanolamine into cells, thereby playing a key role in phospholipid biosynthesis. Choline and ethanolamine are the precursors of phosphatidylcholine and phosphatidylethanolamine, respectively, the two most abundant phospholipids. Transport is not coupled with proton transport and is exclusively driven by the choline (or ethanolamine) gradient across the plasma membrane. Also acts as a heme b transporter that mediates heme efflux from the cytoplasm to the extracellular compartment.</text>
</comment>
<dbReference type="Proteomes" id="UP000507470">
    <property type="component" value="Unassembled WGS sequence"/>
</dbReference>
<comment type="similarity">
    <text evidence="14">Belongs to the major facilitator superfamily. Feline leukemia virus subgroup C receptor (TC 2.A.1.28.1) family.</text>
</comment>
<feature type="transmembrane region" description="Helical" evidence="18">
    <location>
        <begin position="184"/>
        <end position="205"/>
    </location>
</feature>
<comment type="catalytic activity">
    <reaction evidence="13">
        <text>ethanolamine(in) = ethanolamine(out)</text>
        <dbReference type="Rhea" id="RHEA:32747"/>
        <dbReference type="ChEBI" id="CHEBI:57603"/>
    </reaction>
</comment>
<feature type="transmembrane region" description="Helical" evidence="18">
    <location>
        <begin position="98"/>
        <end position="118"/>
    </location>
</feature>
<keyword evidence="3" id="KW-1003">Cell membrane</keyword>
<dbReference type="Pfam" id="PF07690">
    <property type="entry name" value="MFS_1"/>
    <property type="match status" value="1"/>
</dbReference>
<evidence type="ECO:0000256" key="17">
    <source>
        <dbReference type="ARBA" id="ARBA00080886"/>
    </source>
</evidence>
<dbReference type="SUPFAM" id="SSF103473">
    <property type="entry name" value="MFS general substrate transporter"/>
    <property type="match status" value="1"/>
</dbReference>
<dbReference type="Gene3D" id="1.20.1250.20">
    <property type="entry name" value="MFS general substrate transporter like domains"/>
    <property type="match status" value="2"/>
</dbReference>
<feature type="transmembrane region" description="Helical" evidence="18">
    <location>
        <begin position="125"/>
        <end position="142"/>
    </location>
</feature>
<dbReference type="AlphaFoldDB" id="A0A6J8BAX0"/>
<evidence type="ECO:0000256" key="16">
    <source>
        <dbReference type="ARBA" id="ARBA00068050"/>
    </source>
</evidence>
<feature type="transmembrane region" description="Helical" evidence="18">
    <location>
        <begin position="374"/>
        <end position="393"/>
    </location>
</feature>
<evidence type="ECO:0000256" key="5">
    <source>
        <dbReference type="ARBA" id="ARBA00022692"/>
    </source>
</evidence>
<keyword evidence="9" id="KW-0675">Receptor</keyword>
<evidence type="ECO:0000256" key="6">
    <source>
        <dbReference type="ARBA" id="ARBA00022989"/>
    </source>
</evidence>
<evidence type="ECO:0000256" key="3">
    <source>
        <dbReference type="ARBA" id="ARBA00022475"/>
    </source>
</evidence>
<keyword evidence="8 18" id="KW-0472">Membrane</keyword>
<proteinExistence type="inferred from homology"/>